<gene>
    <name evidence="5" type="ORF">MUK42_27971</name>
</gene>
<dbReference type="InterPro" id="IPR015425">
    <property type="entry name" value="FH2_Formin"/>
</dbReference>
<accession>A0A9E7F506</accession>
<dbReference type="GO" id="GO:0045010">
    <property type="term" value="P:actin nucleation"/>
    <property type="evidence" value="ECO:0007669"/>
    <property type="project" value="InterPro"/>
</dbReference>
<keyword evidence="2" id="KW-0732">Signal</keyword>
<protein>
    <submittedName>
        <fullName evidence="5">Formin-like protein</fullName>
    </submittedName>
</protein>
<feature type="domain" description="FH2" evidence="4">
    <location>
        <begin position="1"/>
        <end position="136"/>
    </location>
</feature>
<keyword evidence="6" id="KW-1185">Reference proteome</keyword>
<proteinExistence type="inferred from homology"/>
<dbReference type="InterPro" id="IPR027643">
    <property type="entry name" value="Formin-like_plant"/>
</dbReference>
<dbReference type="EMBL" id="CP097504">
    <property type="protein sequence ID" value="URD88715.1"/>
    <property type="molecule type" value="Genomic_DNA"/>
</dbReference>
<reference evidence="5" key="1">
    <citation type="submission" date="2022-05" db="EMBL/GenBank/DDBJ databases">
        <title>The Musa troglodytarum L. genome provides insights into the mechanism of non-climacteric behaviour and enrichment of carotenoids.</title>
        <authorList>
            <person name="Wang J."/>
        </authorList>
    </citation>
    <scope>NUCLEOTIDE SEQUENCE</scope>
    <source>
        <tissue evidence="5">Leaf</tissue>
    </source>
</reference>
<organism evidence="5 6">
    <name type="scientific">Musa troglodytarum</name>
    <name type="common">fe'i banana</name>
    <dbReference type="NCBI Taxonomy" id="320322"/>
    <lineage>
        <taxon>Eukaryota</taxon>
        <taxon>Viridiplantae</taxon>
        <taxon>Streptophyta</taxon>
        <taxon>Embryophyta</taxon>
        <taxon>Tracheophyta</taxon>
        <taxon>Spermatophyta</taxon>
        <taxon>Magnoliopsida</taxon>
        <taxon>Liliopsida</taxon>
        <taxon>Zingiberales</taxon>
        <taxon>Musaceae</taxon>
        <taxon>Musa</taxon>
    </lineage>
</organism>
<dbReference type="OrthoDB" id="1668162at2759"/>
<dbReference type="Gene3D" id="1.20.58.2220">
    <property type="entry name" value="Formin, FH2 domain"/>
    <property type="match status" value="1"/>
</dbReference>
<dbReference type="InterPro" id="IPR042201">
    <property type="entry name" value="FH2_Formin_sf"/>
</dbReference>
<dbReference type="GO" id="GO:0051015">
    <property type="term" value="F:actin filament binding"/>
    <property type="evidence" value="ECO:0007669"/>
    <property type="project" value="InterPro"/>
</dbReference>
<dbReference type="Proteomes" id="UP001055439">
    <property type="component" value="Chromosome 2"/>
</dbReference>
<dbReference type="Pfam" id="PF02181">
    <property type="entry name" value="FH2"/>
    <property type="match status" value="1"/>
</dbReference>
<comment type="similarity">
    <text evidence="3">Belongs to the formin-like family. Class-I subfamily.</text>
</comment>
<dbReference type="SUPFAM" id="SSF101447">
    <property type="entry name" value="Formin homology 2 domain (FH2 domain)"/>
    <property type="match status" value="1"/>
</dbReference>
<evidence type="ECO:0000256" key="2">
    <source>
        <dbReference type="ARBA" id="ARBA00022729"/>
    </source>
</evidence>
<name>A0A9E7F506_9LILI</name>
<evidence type="ECO:0000313" key="6">
    <source>
        <dbReference type="Proteomes" id="UP001055439"/>
    </source>
</evidence>
<evidence type="ECO:0000256" key="3">
    <source>
        <dbReference type="ARBA" id="ARBA00025793"/>
    </source>
</evidence>
<dbReference type="AlphaFoldDB" id="A0A9E7F506"/>
<evidence type="ECO:0000313" key="5">
    <source>
        <dbReference type="EMBL" id="URD88715.1"/>
    </source>
</evidence>
<sequence length="136" mass="14941">MIDFSEQGKKLPVELLQTLIKMAPTTDEELKLRLYTGDHSELGLAERFLKALLDIPFAFQRLDALLFMASVPEEVSTATESFSTLEDSQDLKAWFSEARTTTSAPDARATDQGCIIESSDAFNTSGFRSSPLASGN</sequence>
<evidence type="ECO:0000259" key="4">
    <source>
        <dbReference type="PROSITE" id="PS51444"/>
    </source>
</evidence>
<comment type="subcellular location">
    <subcellularLocation>
        <location evidence="1">Membrane</location>
        <topology evidence="1">Single-pass membrane protein</topology>
    </subcellularLocation>
</comment>
<dbReference type="PROSITE" id="PS51444">
    <property type="entry name" value="FH2"/>
    <property type="match status" value="1"/>
</dbReference>
<dbReference type="PANTHER" id="PTHR23213:SF269">
    <property type="entry name" value="FORMIN-LIKE PROTEIN 5"/>
    <property type="match status" value="1"/>
</dbReference>
<dbReference type="GO" id="GO:0016020">
    <property type="term" value="C:membrane"/>
    <property type="evidence" value="ECO:0007669"/>
    <property type="project" value="UniProtKB-SubCell"/>
</dbReference>
<evidence type="ECO:0000256" key="1">
    <source>
        <dbReference type="ARBA" id="ARBA00004167"/>
    </source>
</evidence>
<dbReference type="PANTHER" id="PTHR23213">
    <property type="entry name" value="FORMIN-RELATED"/>
    <property type="match status" value="1"/>
</dbReference>